<name>A0A8S5P6V9_9CAUD</name>
<evidence type="ECO:0000313" key="2">
    <source>
        <dbReference type="EMBL" id="DAE02341.1"/>
    </source>
</evidence>
<dbReference type="EMBL" id="BK015344">
    <property type="protein sequence ID" value="DAE02341.1"/>
    <property type="molecule type" value="Genomic_DNA"/>
</dbReference>
<accession>A0A8S5P6V9</accession>
<protein>
    <submittedName>
        <fullName evidence="2">Uncharacterized protein</fullName>
    </submittedName>
</protein>
<feature type="coiled-coil region" evidence="1">
    <location>
        <begin position="1"/>
        <end position="32"/>
    </location>
</feature>
<organism evidence="2">
    <name type="scientific">Herelleviridae sp. cttEB8</name>
    <dbReference type="NCBI Taxonomy" id="2825832"/>
    <lineage>
        <taxon>Viruses</taxon>
        <taxon>Duplodnaviria</taxon>
        <taxon>Heunggongvirae</taxon>
        <taxon>Uroviricota</taxon>
        <taxon>Caudoviricetes</taxon>
        <taxon>Herelleviridae</taxon>
    </lineage>
</organism>
<keyword evidence="1" id="KW-0175">Coiled coil</keyword>
<reference evidence="2" key="1">
    <citation type="journal article" date="2021" name="Proc. Natl. Acad. Sci. U.S.A.">
        <title>A Catalog of Tens of Thousands of Viruses from Human Metagenomes Reveals Hidden Associations with Chronic Diseases.</title>
        <authorList>
            <person name="Tisza M.J."/>
            <person name="Buck C.B."/>
        </authorList>
    </citation>
    <scope>NUCLEOTIDE SEQUENCE</scope>
    <source>
        <strain evidence="2">CttEB8</strain>
    </source>
</reference>
<evidence type="ECO:0000256" key="1">
    <source>
        <dbReference type="SAM" id="Coils"/>
    </source>
</evidence>
<sequence>MEEKIDRILALLEENNEILKEIKSKIEMSESEECVTKRTLHDFINNVVADLFADMLLQPKGRGHVSREDIMQFINEMK</sequence>
<proteinExistence type="predicted"/>